<dbReference type="InterPro" id="IPR051917">
    <property type="entry name" value="Transposase-Integrase"/>
</dbReference>
<evidence type="ECO:0000256" key="1">
    <source>
        <dbReference type="ARBA" id="ARBA00023172"/>
    </source>
</evidence>
<reference evidence="3" key="2">
    <citation type="submission" date="2015-03" db="EMBL/GenBank/DDBJ databases">
        <title>Genome sequence of Pseudoalteromonas citrea.</title>
        <authorList>
            <person name="Xie B.-B."/>
            <person name="Rong J.-C."/>
            <person name="Qin Q.-L."/>
            <person name="Zhang Y.-Z."/>
        </authorList>
    </citation>
    <scope>NUCLEOTIDE SEQUENCE</scope>
    <source>
        <strain evidence="3">DSM 8771</strain>
    </source>
</reference>
<dbReference type="GO" id="GO:0015074">
    <property type="term" value="P:DNA integration"/>
    <property type="evidence" value="ECO:0007669"/>
    <property type="project" value="InterPro"/>
</dbReference>
<dbReference type="GO" id="GO:0006310">
    <property type="term" value="P:DNA recombination"/>
    <property type="evidence" value="ECO:0007669"/>
    <property type="project" value="UniProtKB-KW"/>
</dbReference>
<dbReference type="PANTHER" id="PTHR10948:SF23">
    <property type="entry name" value="TRANSPOSASE INSI FOR INSERTION SEQUENCE ELEMENT IS30A-RELATED"/>
    <property type="match status" value="1"/>
</dbReference>
<dbReference type="InterPro" id="IPR053392">
    <property type="entry name" value="Transposase_IS30-like"/>
</dbReference>
<dbReference type="NCBIfam" id="NF033563">
    <property type="entry name" value="transpos_IS30"/>
    <property type="match status" value="1"/>
</dbReference>
<dbReference type="Pfam" id="PF00665">
    <property type="entry name" value="rve"/>
    <property type="match status" value="1"/>
</dbReference>
<dbReference type="AlphaFoldDB" id="A0AAD4FQH7"/>
<evidence type="ECO:0000259" key="2">
    <source>
        <dbReference type="PROSITE" id="PS50994"/>
    </source>
</evidence>
<evidence type="ECO:0000313" key="3">
    <source>
        <dbReference type="EMBL" id="KAF7765092.1"/>
    </source>
</evidence>
<accession>A0AAD4FQH7</accession>
<sequence length="324" mass="38193">MSYEHLNSFERKAIYYRHNSGESYRSIGRLLNRHHTTIMREVKRNKPPYYTYFDESAEDLAAERRKKPRHAKKFANKTLYQHVVHKLQEGWSPDAIAGRLKKNHPNDKGECVSHETIYQWVIKDYQVGGGLYKALPKRHKKRKKQRKYGDLRGKIKNRVSIHERPNVVEKRSRIGDWEGDLVEGKKGSGYIITHVDRATKYLMAQKIENKTAELFNKATISMFITLDTSKRLTLTLDNGKEFSLFNKLENRLNMDIYFADPYCSWQRGTNENTNGLIRRYFPKKTDFSTITDNELQEVVNKINSRPRKILDYQTPEEVFLLDSL</sequence>
<dbReference type="GO" id="GO:0005829">
    <property type="term" value="C:cytosol"/>
    <property type="evidence" value="ECO:0007669"/>
    <property type="project" value="TreeGrafter"/>
</dbReference>
<dbReference type="InterPro" id="IPR001584">
    <property type="entry name" value="Integrase_cat-core"/>
</dbReference>
<dbReference type="RefSeq" id="WP_010366066.1">
    <property type="nucleotide sequence ID" value="NZ_AHBZ03000027.1"/>
</dbReference>
<dbReference type="EMBL" id="AHBZ03000027">
    <property type="protein sequence ID" value="KAF7765092.1"/>
    <property type="molecule type" value="Genomic_DNA"/>
</dbReference>
<proteinExistence type="predicted"/>
<reference evidence="3" key="1">
    <citation type="journal article" date="2012" name="J. Bacteriol.">
        <title>Genome sequences of type strains of seven species of the marine bacterium Pseudoalteromonas.</title>
        <authorList>
            <person name="Xie B.B."/>
            <person name="Shu Y.L."/>
            <person name="Qin Q.L."/>
            <person name="Rong J.C."/>
            <person name="Zhang X.Y."/>
            <person name="Chen X.L."/>
            <person name="Shi M."/>
            <person name="He H.L."/>
            <person name="Zhou B.C."/>
            <person name="Zhang Y.Z."/>
        </authorList>
    </citation>
    <scope>NUCLEOTIDE SEQUENCE</scope>
    <source>
        <strain evidence="3">DSM 8771</strain>
    </source>
</reference>
<keyword evidence="1" id="KW-0233">DNA recombination</keyword>
<name>A0AAD4FQH7_9GAMM</name>
<dbReference type="Proteomes" id="UP000016487">
    <property type="component" value="Unassembled WGS sequence"/>
</dbReference>
<dbReference type="InterPro" id="IPR025246">
    <property type="entry name" value="IS30-like_HTH"/>
</dbReference>
<dbReference type="PANTHER" id="PTHR10948">
    <property type="entry name" value="TRANSPOSASE"/>
    <property type="match status" value="1"/>
</dbReference>
<organism evidence="3 4">
    <name type="scientific">Pseudoalteromonas citrea</name>
    <dbReference type="NCBI Taxonomy" id="43655"/>
    <lineage>
        <taxon>Bacteria</taxon>
        <taxon>Pseudomonadati</taxon>
        <taxon>Pseudomonadota</taxon>
        <taxon>Gammaproteobacteria</taxon>
        <taxon>Alteromonadales</taxon>
        <taxon>Pseudoalteromonadaceae</taxon>
        <taxon>Pseudoalteromonas</taxon>
    </lineage>
</organism>
<dbReference type="PROSITE" id="PS50994">
    <property type="entry name" value="INTEGRASE"/>
    <property type="match status" value="1"/>
</dbReference>
<dbReference type="GO" id="GO:0004803">
    <property type="term" value="F:transposase activity"/>
    <property type="evidence" value="ECO:0007669"/>
    <property type="project" value="TreeGrafter"/>
</dbReference>
<dbReference type="GO" id="GO:0032196">
    <property type="term" value="P:transposition"/>
    <property type="evidence" value="ECO:0007669"/>
    <property type="project" value="TreeGrafter"/>
</dbReference>
<dbReference type="SUPFAM" id="SSF53098">
    <property type="entry name" value="Ribonuclease H-like"/>
    <property type="match status" value="1"/>
</dbReference>
<dbReference type="Gene3D" id="3.30.420.10">
    <property type="entry name" value="Ribonuclease H-like superfamily/Ribonuclease H"/>
    <property type="match status" value="1"/>
</dbReference>
<protein>
    <recommendedName>
        <fullName evidence="2">Integrase catalytic domain-containing protein</fullName>
    </recommendedName>
</protein>
<gene>
    <name evidence="3" type="ORF">PCIT_b1237</name>
</gene>
<dbReference type="InterPro" id="IPR012337">
    <property type="entry name" value="RNaseH-like_sf"/>
</dbReference>
<feature type="domain" description="Integrase catalytic" evidence="2">
    <location>
        <begin position="161"/>
        <end position="323"/>
    </location>
</feature>
<dbReference type="Pfam" id="PF13936">
    <property type="entry name" value="HTH_38"/>
    <property type="match status" value="1"/>
</dbReference>
<dbReference type="GO" id="GO:0003676">
    <property type="term" value="F:nucleic acid binding"/>
    <property type="evidence" value="ECO:0007669"/>
    <property type="project" value="InterPro"/>
</dbReference>
<comment type="caution">
    <text evidence="3">The sequence shown here is derived from an EMBL/GenBank/DDBJ whole genome shotgun (WGS) entry which is preliminary data.</text>
</comment>
<dbReference type="InterPro" id="IPR036397">
    <property type="entry name" value="RNaseH_sf"/>
</dbReference>
<evidence type="ECO:0000313" key="4">
    <source>
        <dbReference type="Proteomes" id="UP000016487"/>
    </source>
</evidence>